<dbReference type="Gene3D" id="2.10.90.10">
    <property type="entry name" value="Cystine-knot cytokines"/>
    <property type="match status" value="1"/>
</dbReference>
<sequence>MEAYRKSMASHNLPVFTSVILTWMICSYFPAICSANRNRCTMSTSLVTIQDRRIIDGDTRATMYCSATVEVNQCEGLCKSWELPSATSPNGFDKVLWKEIGQRSKGRTRGINTLGRNRKSCKCCKERYLESRTVLLTECRDLPRADGGVLLPGYVYPLEITEPASCRCETCTI</sequence>
<proteinExistence type="evidence at transcript level"/>
<name>A0A220W0A1_9ECHI</name>
<dbReference type="InterPro" id="IPR029034">
    <property type="entry name" value="Cystine-knot_cytokine"/>
</dbReference>
<dbReference type="InterPro" id="IPR034441">
    <property type="entry name" value="Bursicon_suB"/>
</dbReference>
<feature type="transmembrane region" description="Helical" evidence="1">
    <location>
        <begin position="12"/>
        <end position="31"/>
    </location>
</feature>
<evidence type="ECO:0000313" key="2">
    <source>
        <dbReference type="EMBL" id="ASK86237.1"/>
    </source>
</evidence>
<organism evidence="2">
    <name type="scientific">Ophionotus victoriae</name>
    <dbReference type="NCBI Taxonomy" id="667017"/>
    <lineage>
        <taxon>Eukaryota</taxon>
        <taxon>Metazoa</taxon>
        <taxon>Echinodermata</taxon>
        <taxon>Eleutherozoa</taxon>
        <taxon>Asterozoa</taxon>
        <taxon>Ophiuroidea</taxon>
        <taxon>Myophiuroidea</taxon>
        <taxon>Metophiurida</taxon>
        <taxon>Ophintegrida</taxon>
        <taxon>Amphilepidida</taxon>
        <taxon>Ophiurina</taxon>
        <taxon>Chilophiurina</taxon>
        <taxon>Ophiuridae</taxon>
        <taxon>Ophiurinae</taxon>
        <taxon>Ophionotus</taxon>
    </lineage>
</organism>
<evidence type="ECO:0000256" key="1">
    <source>
        <dbReference type="SAM" id="Phobius"/>
    </source>
</evidence>
<dbReference type="GO" id="GO:0001664">
    <property type="term" value="F:G protein-coupled receptor binding"/>
    <property type="evidence" value="ECO:0007669"/>
    <property type="project" value="InterPro"/>
</dbReference>
<dbReference type="GO" id="GO:0007186">
    <property type="term" value="P:G protein-coupled receptor signaling pathway"/>
    <property type="evidence" value="ECO:0007669"/>
    <property type="project" value="TreeGrafter"/>
</dbReference>
<dbReference type="PANTHER" id="PTHR41151:SF1">
    <property type="entry name" value="PARTNER OF BURSICON"/>
    <property type="match status" value="1"/>
</dbReference>
<protein>
    <submittedName>
        <fullName evidence="2">Bursicon beta</fullName>
    </submittedName>
</protein>
<dbReference type="GO" id="GO:0005184">
    <property type="term" value="F:neuropeptide hormone activity"/>
    <property type="evidence" value="ECO:0007669"/>
    <property type="project" value="InterPro"/>
</dbReference>
<dbReference type="AlphaFoldDB" id="A0A220W0A1"/>
<keyword evidence="1" id="KW-0812">Transmembrane</keyword>
<dbReference type="EMBL" id="MF155227">
    <property type="protein sequence ID" value="ASK86237.1"/>
    <property type="molecule type" value="mRNA"/>
</dbReference>
<reference evidence="2" key="1">
    <citation type="journal article" date="2017" name="J. ISSAAS">
        <title>Ophiuroid Phylotranscriptomics Enables Discovery Of Novel Echinoderm Representatives Of Bilaterian Neuropeptide Families And Reconstruction Of Neuropeptide Precursor Evolution Over ~270 Million Years.</title>
        <authorList>
            <person name="Zandawala M."/>
            <person name="Yanez L.A."/>
            <person name="Moghul I."/>
            <person name="Delroisse J."/>
            <person name="Abylkassimova N."/>
            <person name="Hugall A."/>
            <person name="O'Hara T."/>
            <person name="Elphick M.R."/>
        </authorList>
    </citation>
    <scope>NUCLEOTIDE SEQUENCE</scope>
</reference>
<keyword evidence="1" id="KW-0472">Membrane</keyword>
<keyword evidence="1" id="KW-1133">Transmembrane helix</keyword>
<dbReference type="GO" id="GO:0031395">
    <property type="term" value="C:bursicon neuropeptide hormone complex"/>
    <property type="evidence" value="ECO:0007669"/>
    <property type="project" value="InterPro"/>
</dbReference>
<accession>A0A220W0A1</accession>
<dbReference type="PANTHER" id="PTHR41151">
    <property type="entry name" value="PARTNER OF BURSICON"/>
    <property type="match status" value="1"/>
</dbReference>